<dbReference type="EMBL" id="CM056810">
    <property type="protein sequence ID" value="KAJ8643330.1"/>
    <property type="molecule type" value="Genomic_DNA"/>
</dbReference>
<evidence type="ECO:0000313" key="2">
    <source>
        <dbReference type="Proteomes" id="UP001234297"/>
    </source>
</evidence>
<gene>
    <name evidence="1" type="ORF">MRB53_005078</name>
</gene>
<comment type="caution">
    <text evidence="1">The sequence shown here is derived from an EMBL/GenBank/DDBJ whole genome shotgun (WGS) entry which is preliminary data.</text>
</comment>
<proteinExistence type="predicted"/>
<name>A0ACC2MCB6_PERAE</name>
<protein>
    <submittedName>
        <fullName evidence="1">Uncharacterized protein</fullName>
    </submittedName>
</protein>
<organism evidence="1 2">
    <name type="scientific">Persea americana</name>
    <name type="common">Avocado</name>
    <dbReference type="NCBI Taxonomy" id="3435"/>
    <lineage>
        <taxon>Eukaryota</taxon>
        <taxon>Viridiplantae</taxon>
        <taxon>Streptophyta</taxon>
        <taxon>Embryophyta</taxon>
        <taxon>Tracheophyta</taxon>
        <taxon>Spermatophyta</taxon>
        <taxon>Magnoliopsida</taxon>
        <taxon>Magnoliidae</taxon>
        <taxon>Laurales</taxon>
        <taxon>Lauraceae</taxon>
        <taxon>Persea</taxon>
    </lineage>
</organism>
<sequence length="77" mass="8216">MGFKINADLRQACWRNICAVITQVKRKMVANGGVPPRGSAAAAASLRRRRAGGGGATTGGVNTMLQFYTDSITGWFR</sequence>
<reference evidence="1 2" key="1">
    <citation type="journal article" date="2022" name="Hortic Res">
        <title>A haplotype resolved chromosomal level avocado genome allows analysis of novel avocado genes.</title>
        <authorList>
            <person name="Nath O."/>
            <person name="Fletcher S.J."/>
            <person name="Hayward A."/>
            <person name="Shaw L.M."/>
            <person name="Masouleh A.K."/>
            <person name="Furtado A."/>
            <person name="Henry R.J."/>
            <person name="Mitter N."/>
        </authorList>
    </citation>
    <scope>NUCLEOTIDE SEQUENCE [LARGE SCALE GENOMIC DNA]</scope>
    <source>
        <strain evidence="2">cv. Hass</strain>
    </source>
</reference>
<evidence type="ECO:0000313" key="1">
    <source>
        <dbReference type="EMBL" id="KAJ8643330.1"/>
    </source>
</evidence>
<dbReference type="Proteomes" id="UP001234297">
    <property type="component" value="Chromosome 2"/>
</dbReference>
<accession>A0ACC2MCB6</accession>
<keyword evidence="2" id="KW-1185">Reference proteome</keyword>